<evidence type="ECO:0000256" key="6">
    <source>
        <dbReference type="ARBA" id="ARBA00023136"/>
    </source>
</evidence>
<reference evidence="11 12" key="1">
    <citation type="journal article" date="2018" name="Gigascience">
        <title>Genomes of trombidid mites reveal novel predicted allergens and laterally-transferred genes associated with secondary metabolism.</title>
        <authorList>
            <person name="Dong X."/>
            <person name="Chaisiri K."/>
            <person name="Xia D."/>
            <person name="Armstrong S.D."/>
            <person name="Fang Y."/>
            <person name="Donnelly M.J."/>
            <person name="Kadowaki T."/>
            <person name="McGarry J.W."/>
            <person name="Darby A.C."/>
            <person name="Makepeace B.L."/>
        </authorList>
    </citation>
    <scope>NUCLEOTIDE SEQUENCE [LARGE SCALE GENOMIC DNA]</scope>
    <source>
        <strain evidence="11">UoL-WK</strain>
    </source>
</reference>
<dbReference type="PANTHER" id="PTHR48041:SF78">
    <property type="entry name" value="ABC TRANSPORTER EXPRESSED IN TRACHEA, ISOFORM A"/>
    <property type="match status" value="1"/>
</dbReference>
<feature type="transmembrane region" description="Helical" evidence="7">
    <location>
        <begin position="530"/>
        <end position="552"/>
    </location>
</feature>
<evidence type="ECO:0000256" key="1">
    <source>
        <dbReference type="ARBA" id="ARBA00004141"/>
    </source>
</evidence>
<feature type="transmembrane region" description="Helical" evidence="7">
    <location>
        <begin position="334"/>
        <end position="356"/>
    </location>
</feature>
<dbReference type="Pfam" id="PF19055">
    <property type="entry name" value="ABC2_membrane_7"/>
    <property type="match status" value="1"/>
</dbReference>
<evidence type="ECO:0000259" key="10">
    <source>
        <dbReference type="Pfam" id="PF19055"/>
    </source>
</evidence>
<dbReference type="AlphaFoldDB" id="A0A443QBB6"/>
<feature type="non-terminal residue" evidence="11">
    <location>
        <position position="1"/>
    </location>
</feature>
<sequence>SKWAFQSDAEKMNSERNASKYFIEITEKLIRQFGLETCADTRISLCSGGQLKRLSIAQELVVKPDLLILDEPTTGLDSLTCQQLIEYLKELTKSTHPMTIVTTIHQPSFRTFSLFDRLYLLSIQGKCIYEGQPTQVIEYLSTFKLHCPQFYNPAEFAIEVACGDYGIEILKQLTLSQDKLFKNIFKLEKAEYRLEELIKMRKHANLQHLIILLHRSVINMFRDPWLFAIRFAAIVLIALFVTFLYGPEVGKKGGCPPIFSAEFDPQQLEVYQQHTKKEFDVVIDNCGQIYFTLFFMYFVSLFSNVLTFPAEILAIKKEKINDWYRVSIYYLSKILADLPFQTMFTIIYVATTYLMTNQVMEVWRLIFFTVICLFIGFISQSQALVIGSYFTSNPAGGVYVAPISAIPLVMYSGYFFTQSGLIPLHRFLMDVSFLKSAYVSLLYCIFGFDRCGIDVKSRVIEAHSSIKEWFSDALGVAPENSAGNVTYTSTGVTAEFVNSVVKVIIGDYITDTGDVISLAIMTFEFESEILALHIIRLIIWLVSLRIAAYLIIRWKLNQK</sequence>
<dbReference type="GO" id="GO:0016887">
    <property type="term" value="F:ATP hydrolysis activity"/>
    <property type="evidence" value="ECO:0007669"/>
    <property type="project" value="InterPro"/>
</dbReference>
<evidence type="ECO:0000256" key="3">
    <source>
        <dbReference type="ARBA" id="ARBA00022448"/>
    </source>
</evidence>
<dbReference type="GO" id="GO:0005524">
    <property type="term" value="F:ATP binding"/>
    <property type="evidence" value="ECO:0007669"/>
    <property type="project" value="UniProtKB-KW"/>
</dbReference>
<dbReference type="GO" id="GO:0005886">
    <property type="term" value="C:plasma membrane"/>
    <property type="evidence" value="ECO:0007669"/>
    <property type="project" value="TreeGrafter"/>
</dbReference>
<evidence type="ECO:0000256" key="4">
    <source>
        <dbReference type="ARBA" id="ARBA00022692"/>
    </source>
</evidence>
<protein>
    <submittedName>
        <fullName evidence="11">ATP-binding cassette sub-family G member 4-like protein</fullName>
    </submittedName>
</protein>
<feature type="transmembrane region" description="Helical" evidence="7">
    <location>
        <begin position="289"/>
        <end position="313"/>
    </location>
</feature>
<dbReference type="InterPro" id="IPR043926">
    <property type="entry name" value="ABCG_dom"/>
</dbReference>
<feature type="transmembrane region" description="Helical" evidence="7">
    <location>
        <begin position="225"/>
        <end position="246"/>
    </location>
</feature>
<dbReference type="InterPro" id="IPR003439">
    <property type="entry name" value="ABC_transporter-like_ATP-bd"/>
</dbReference>
<feature type="domain" description="ABC-2 type transporter transmembrane" evidence="9">
    <location>
        <begin position="209"/>
        <end position="446"/>
    </location>
</feature>
<feature type="transmembrane region" description="Helical" evidence="7">
    <location>
        <begin position="362"/>
        <end position="386"/>
    </location>
</feature>
<feature type="domain" description="ABC transporter" evidence="8">
    <location>
        <begin position="25"/>
        <end position="74"/>
    </location>
</feature>
<organism evidence="11 12">
    <name type="scientific">Dinothrombium tinctorium</name>
    <dbReference type="NCBI Taxonomy" id="1965070"/>
    <lineage>
        <taxon>Eukaryota</taxon>
        <taxon>Metazoa</taxon>
        <taxon>Ecdysozoa</taxon>
        <taxon>Arthropoda</taxon>
        <taxon>Chelicerata</taxon>
        <taxon>Arachnida</taxon>
        <taxon>Acari</taxon>
        <taxon>Acariformes</taxon>
        <taxon>Trombidiformes</taxon>
        <taxon>Prostigmata</taxon>
        <taxon>Anystina</taxon>
        <taxon>Parasitengona</taxon>
        <taxon>Trombidioidea</taxon>
        <taxon>Trombidiidae</taxon>
        <taxon>Dinothrombium</taxon>
    </lineage>
</organism>
<dbReference type="InterPro" id="IPR027417">
    <property type="entry name" value="P-loop_NTPase"/>
</dbReference>
<keyword evidence="3" id="KW-0813">Transport</keyword>
<comment type="subcellular location">
    <subcellularLocation>
        <location evidence="1">Membrane</location>
        <topology evidence="1">Multi-pass membrane protein</topology>
    </subcellularLocation>
</comment>
<dbReference type="GO" id="GO:0140359">
    <property type="term" value="F:ABC-type transporter activity"/>
    <property type="evidence" value="ECO:0007669"/>
    <property type="project" value="InterPro"/>
</dbReference>
<dbReference type="PANTHER" id="PTHR48041">
    <property type="entry name" value="ABC TRANSPORTER G FAMILY MEMBER 28"/>
    <property type="match status" value="1"/>
</dbReference>
<comment type="caution">
    <text evidence="11">The sequence shown here is derived from an EMBL/GenBank/DDBJ whole genome shotgun (WGS) entry which is preliminary data.</text>
</comment>
<evidence type="ECO:0000313" key="12">
    <source>
        <dbReference type="Proteomes" id="UP000285301"/>
    </source>
</evidence>
<evidence type="ECO:0000259" key="8">
    <source>
        <dbReference type="Pfam" id="PF00005"/>
    </source>
</evidence>
<feature type="domain" description="ABC transporter family G" evidence="10">
    <location>
        <begin position="105"/>
        <end position="163"/>
    </location>
</feature>
<dbReference type="Pfam" id="PF00005">
    <property type="entry name" value="ABC_tran"/>
    <property type="match status" value="1"/>
</dbReference>
<name>A0A443QBB6_9ACAR</name>
<proteinExistence type="inferred from homology"/>
<feature type="transmembrane region" description="Helical" evidence="7">
    <location>
        <begin position="398"/>
        <end position="416"/>
    </location>
</feature>
<keyword evidence="5 7" id="KW-1133">Transmembrane helix</keyword>
<dbReference type="Proteomes" id="UP000285301">
    <property type="component" value="Unassembled WGS sequence"/>
</dbReference>
<dbReference type="Gene3D" id="3.40.50.300">
    <property type="entry name" value="P-loop containing nucleotide triphosphate hydrolases"/>
    <property type="match status" value="1"/>
</dbReference>
<dbReference type="STRING" id="1965070.A0A443QBB6"/>
<dbReference type="InterPro" id="IPR050352">
    <property type="entry name" value="ABCG_transporters"/>
</dbReference>
<keyword evidence="11" id="KW-0547">Nucleotide-binding</keyword>
<dbReference type="SUPFAM" id="SSF52540">
    <property type="entry name" value="P-loop containing nucleoside triphosphate hydrolases"/>
    <property type="match status" value="1"/>
</dbReference>
<dbReference type="Pfam" id="PF01061">
    <property type="entry name" value="ABC2_membrane"/>
    <property type="match status" value="1"/>
</dbReference>
<evidence type="ECO:0000256" key="5">
    <source>
        <dbReference type="ARBA" id="ARBA00022989"/>
    </source>
</evidence>
<evidence type="ECO:0000313" key="11">
    <source>
        <dbReference type="EMBL" id="RWS00335.1"/>
    </source>
</evidence>
<evidence type="ECO:0000256" key="7">
    <source>
        <dbReference type="SAM" id="Phobius"/>
    </source>
</evidence>
<keyword evidence="6 7" id="KW-0472">Membrane</keyword>
<keyword evidence="4 7" id="KW-0812">Transmembrane</keyword>
<keyword evidence="11" id="KW-0067">ATP-binding</keyword>
<feature type="transmembrane region" description="Helical" evidence="7">
    <location>
        <begin position="428"/>
        <end position="448"/>
    </location>
</feature>
<comment type="similarity">
    <text evidence="2">Belongs to the ABC transporter superfamily. ABCG family. Eye pigment precursor importer (TC 3.A.1.204) subfamily.</text>
</comment>
<evidence type="ECO:0000256" key="2">
    <source>
        <dbReference type="ARBA" id="ARBA00005814"/>
    </source>
</evidence>
<dbReference type="EMBL" id="NCKU01011730">
    <property type="protein sequence ID" value="RWS00335.1"/>
    <property type="molecule type" value="Genomic_DNA"/>
</dbReference>
<evidence type="ECO:0000259" key="9">
    <source>
        <dbReference type="Pfam" id="PF01061"/>
    </source>
</evidence>
<keyword evidence="12" id="KW-1185">Reference proteome</keyword>
<gene>
    <name evidence="11" type="ORF">B4U79_08440</name>
</gene>
<dbReference type="OrthoDB" id="66620at2759"/>
<dbReference type="InterPro" id="IPR013525">
    <property type="entry name" value="ABC2_TM"/>
</dbReference>
<accession>A0A443QBB6</accession>